<reference evidence="2 3" key="1">
    <citation type="submission" date="2019-11" db="EMBL/GenBank/DDBJ databases">
        <title>Draft Genome Sequence of Plant Growth-Promoting Rhizosphere-Associated Bacteria.</title>
        <authorList>
            <person name="Vasilyev I.Y."/>
            <person name="Radchenko V."/>
            <person name="Ilnitskaya E.V."/>
        </authorList>
    </citation>
    <scope>NUCLEOTIDE SEQUENCE [LARGE SCALE GENOMIC DNA]</scope>
    <source>
        <strain evidence="2 3">VRA_01-1sq_f</strain>
    </source>
</reference>
<feature type="domain" description="NFACT RNA-binding" evidence="1">
    <location>
        <begin position="3"/>
        <end position="88"/>
    </location>
</feature>
<dbReference type="GO" id="GO:0000049">
    <property type="term" value="F:tRNA binding"/>
    <property type="evidence" value="ECO:0007669"/>
    <property type="project" value="TreeGrafter"/>
</dbReference>
<dbReference type="GO" id="GO:0043023">
    <property type="term" value="F:ribosomal large subunit binding"/>
    <property type="evidence" value="ECO:0007669"/>
    <property type="project" value="TreeGrafter"/>
</dbReference>
<dbReference type="AlphaFoldDB" id="A0A7X2ST65"/>
<evidence type="ECO:0000259" key="1">
    <source>
        <dbReference type="Pfam" id="PF05670"/>
    </source>
</evidence>
<dbReference type="GO" id="GO:0072344">
    <property type="term" value="P:rescue of stalled ribosome"/>
    <property type="evidence" value="ECO:0007669"/>
    <property type="project" value="TreeGrafter"/>
</dbReference>
<dbReference type="PANTHER" id="PTHR15239">
    <property type="entry name" value="NUCLEAR EXPORT MEDIATOR FACTOR NEMF"/>
    <property type="match status" value="1"/>
</dbReference>
<dbReference type="EMBL" id="WKKX01000925">
    <property type="protein sequence ID" value="MSE09503.1"/>
    <property type="molecule type" value="Genomic_DNA"/>
</dbReference>
<sequence length="119" mass="13283">IASDGTEILVGKNNLQNEKLTLHTAKKTDIWLHAKNIPGSHVIIKSNNPSDETLFEAAMLAAYFSKFRSSANVPIDYVQVKNIRKPNGSKPGFVIYEGQKTLTVTPTEDFVLELRQNKK</sequence>
<dbReference type="InterPro" id="IPR051608">
    <property type="entry name" value="RQC_Subunit_NEMF"/>
</dbReference>
<proteinExistence type="predicted"/>
<accession>A0A7X2ST65</accession>
<name>A0A7X2ST65_9LACO</name>
<dbReference type="Pfam" id="PF05670">
    <property type="entry name" value="NFACT-R_1"/>
    <property type="match status" value="1"/>
</dbReference>
<organism evidence="2 3">
    <name type="scientific">Ligilactobacillus salivarius</name>
    <dbReference type="NCBI Taxonomy" id="1624"/>
    <lineage>
        <taxon>Bacteria</taxon>
        <taxon>Bacillati</taxon>
        <taxon>Bacillota</taxon>
        <taxon>Bacilli</taxon>
        <taxon>Lactobacillales</taxon>
        <taxon>Lactobacillaceae</taxon>
        <taxon>Ligilactobacillus</taxon>
    </lineage>
</organism>
<protein>
    <submittedName>
        <fullName evidence="2">DUF814 domain-containing protein</fullName>
    </submittedName>
</protein>
<dbReference type="GO" id="GO:1990112">
    <property type="term" value="C:RQC complex"/>
    <property type="evidence" value="ECO:0007669"/>
    <property type="project" value="TreeGrafter"/>
</dbReference>
<dbReference type="Proteomes" id="UP000467635">
    <property type="component" value="Unassembled WGS sequence"/>
</dbReference>
<feature type="non-terminal residue" evidence="2">
    <location>
        <position position="1"/>
    </location>
</feature>
<dbReference type="PANTHER" id="PTHR15239:SF6">
    <property type="entry name" value="RIBOSOME QUALITY CONTROL COMPLEX SUBUNIT NEMF"/>
    <property type="match status" value="1"/>
</dbReference>
<dbReference type="InterPro" id="IPR008532">
    <property type="entry name" value="NFACT_RNA-bd"/>
</dbReference>
<comment type="caution">
    <text evidence="2">The sequence shown here is derived from an EMBL/GenBank/DDBJ whole genome shotgun (WGS) entry which is preliminary data.</text>
</comment>
<gene>
    <name evidence="2" type="ORF">GKC33_12715</name>
</gene>
<evidence type="ECO:0000313" key="3">
    <source>
        <dbReference type="Proteomes" id="UP000467635"/>
    </source>
</evidence>
<evidence type="ECO:0000313" key="2">
    <source>
        <dbReference type="EMBL" id="MSE09503.1"/>
    </source>
</evidence>